<evidence type="ECO:0000259" key="4">
    <source>
        <dbReference type="Pfam" id="PF23865"/>
    </source>
</evidence>
<evidence type="ECO:0000313" key="5">
    <source>
        <dbReference type="EMBL" id="THV68868.1"/>
    </source>
</evidence>
<dbReference type="Pfam" id="PF22974">
    <property type="entry name" value="DUF7029"/>
    <property type="match status" value="1"/>
</dbReference>
<accession>A0A4S8SEC9</accession>
<feature type="domain" description="DUF7223" evidence="4">
    <location>
        <begin position="696"/>
        <end position="880"/>
    </location>
</feature>
<dbReference type="PANTHER" id="PTHR48138:SF2">
    <property type="entry name" value="KERATINOCYTE PROLINE-RICH PROTEIN"/>
    <property type="match status" value="1"/>
</dbReference>
<keyword evidence="2" id="KW-0732">Signal</keyword>
<name>A0A4S8SEC9_AURPU</name>
<evidence type="ECO:0000256" key="2">
    <source>
        <dbReference type="SAM" id="SignalP"/>
    </source>
</evidence>
<evidence type="ECO:0000256" key="1">
    <source>
        <dbReference type="SAM" id="MobiDB-lite"/>
    </source>
</evidence>
<proteinExistence type="predicted"/>
<dbReference type="PANTHER" id="PTHR48138">
    <property type="entry name" value="KERATINOCYTE PROLINE-RICH PROTEIN-RELATED"/>
    <property type="match status" value="1"/>
</dbReference>
<feature type="chain" id="PRO_5020780824" evidence="2">
    <location>
        <begin position="21"/>
        <end position="1555"/>
    </location>
</feature>
<reference evidence="5 6" key="1">
    <citation type="submission" date="2018-10" db="EMBL/GenBank/DDBJ databases">
        <title>Fifty Aureobasidium pullulans genomes reveal a recombining polyextremotolerant generalist.</title>
        <authorList>
            <person name="Gostincar C."/>
            <person name="Turk M."/>
            <person name="Zajc J."/>
            <person name="Gunde-Cimerman N."/>
        </authorList>
    </citation>
    <scope>NUCLEOTIDE SEQUENCE [LARGE SCALE GENOMIC DNA]</scope>
    <source>
        <strain evidence="5 6">EXF-11900</strain>
    </source>
</reference>
<gene>
    <name evidence="5" type="ORF">D6D28_06333</name>
</gene>
<evidence type="ECO:0000313" key="6">
    <source>
        <dbReference type="Proteomes" id="UP000304951"/>
    </source>
</evidence>
<feature type="domain" description="DUF7029" evidence="3">
    <location>
        <begin position="108"/>
        <end position="204"/>
    </location>
</feature>
<dbReference type="InterPro" id="IPR052881">
    <property type="entry name" value="Keratinocyte_PR"/>
</dbReference>
<feature type="signal peptide" evidence="2">
    <location>
        <begin position="1"/>
        <end position="20"/>
    </location>
</feature>
<comment type="caution">
    <text evidence="5">The sequence shown here is derived from an EMBL/GenBank/DDBJ whole genome shotgun (WGS) entry which is preliminary data.</text>
</comment>
<feature type="region of interest" description="Disordered" evidence="1">
    <location>
        <begin position="234"/>
        <end position="435"/>
    </location>
</feature>
<feature type="region of interest" description="Disordered" evidence="1">
    <location>
        <begin position="468"/>
        <end position="489"/>
    </location>
</feature>
<dbReference type="InterPro" id="IPR055647">
    <property type="entry name" value="DUF7223"/>
</dbReference>
<organism evidence="5 6">
    <name type="scientific">Aureobasidium pullulans</name>
    <name type="common">Black yeast</name>
    <name type="synonym">Pullularia pullulans</name>
    <dbReference type="NCBI Taxonomy" id="5580"/>
    <lineage>
        <taxon>Eukaryota</taxon>
        <taxon>Fungi</taxon>
        <taxon>Dikarya</taxon>
        <taxon>Ascomycota</taxon>
        <taxon>Pezizomycotina</taxon>
        <taxon>Dothideomycetes</taxon>
        <taxon>Dothideomycetidae</taxon>
        <taxon>Dothideales</taxon>
        <taxon>Saccotheciaceae</taxon>
        <taxon>Aureobasidium</taxon>
    </lineage>
</organism>
<protein>
    <submittedName>
        <fullName evidence="5">Uncharacterized protein</fullName>
    </submittedName>
</protein>
<dbReference type="Proteomes" id="UP000304951">
    <property type="component" value="Unassembled WGS sequence"/>
</dbReference>
<feature type="compositionally biased region" description="Polar residues" evidence="1">
    <location>
        <begin position="413"/>
        <end position="435"/>
    </location>
</feature>
<feature type="compositionally biased region" description="Low complexity" evidence="1">
    <location>
        <begin position="234"/>
        <end position="412"/>
    </location>
</feature>
<evidence type="ECO:0000259" key="3">
    <source>
        <dbReference type="Pfam" id="PF22974"/>
    </source>
</evidence>
<dbReference type="EMBL" id="QZAF01000288">
    <property type="protein sequence ID" value="THV68868.1"/>
    <property type="molecule type" value="Genomic_DNA"/>
</dbReference>
<sequence length="1555" mass="163575">MTMRGTLSFLLVWLVTGTAADSFVYSFDQRDVVPLKPQRAPIMAQPMRKREEPADYHSHNHLFPAIHPDLNKRDISHLHSRQEHSLFYTKDGGIQLQDADMVATLDATFHWDAVILDHSAFVTNVTCQPNQMSIKLDSVQSLTAAKTNWTGDTIVFVSSDKSCHTSYPGQYGFFNTSSVFYDQNSLTAFAKGSQIPVDQAIREFNVVWGQWEAAGSPKTEQQVAPGVKIAALSSSTKSSSSTSRTSSSASSRSSSSASSKSTSLESSRSSSLSSRISSTRTSGSSSRSAQVTSSSARSSSSSARSSTKASSSISRASSKSSMTSSRASSKSGTSSFVSSSQAAAASSRSSSRSSVLSSRSSSRQSSLSSRASSRSSASSARQSSSSGSRSSLISSKSSSSSSKSLSRPATSSGLSRLSTGNLKSSTVSGSPSLRSSTTNKLAALQALVQSTASLSSATTSISVASTSGRASLSTSSVPSSSNSTSRESFSALIPPTGTGKCGVVPSPIPSGFSKYFSKVDCDNSFDKNVDDFFTYLKDVGNLNARLRDWAPNTGITSSDIPQAGTTRVLTRRGHLERRDLGGFFTGLIKVVKFIVEVVIAVVKAIVTAVRNLAESLLPTWNPSASFTIPVALAPPQSMLDDCPWGDGGLQLWEWSPEDGGESIDPFSFDTLAKMTGADQILTFKINGVEQLPEPGVTVWCVDCGIHGSIYTTGSATFTIIGPTRLSLRLRGDLNANVQIGVDGFYKFERPILEIPLTPDIGLPGFSIPGVITIGPYLTVDLVAKIEVEAVGQILAGVNLDWPEMGMFVDFLLPGSAKSYGFSPIVTPIFQASGEITATASLGIPIGINLGVSVLDGIWEEKLALVNTPAIQAVAEYSASYDNEEGVQLGGDECPGIYFYSNVVNSLELEVPFVGAFELGKWEGPKFIEGCINDNGVTTVRQQEQPAAGGETKAGCKLVDNAFVNADFSNGASYWTPLVGHENAENGVKAEGTNGELSIHRETFDTGGCFIKTCAFGTCLASGECDGGCDSACPQPQGPWKFTVSQTVDLCTYSQYNAEFSGRIQRSNDRTSCKVNKWFLQGADSNSQWLTRDFPFDKPILPITDNNKGNLVIGSANGGNSITPITIPAKDNLASYRVKVGVEIECTSDDFDVRLDDFKLVPDASAFMKRDLEAKRQLMVHPDLVTFHHNNTLQARQIPAIPEGSAIPNIPAINSMPAVAMSQAAPVIAGGNALPTIAAANGILTIAKSQAAPAISGGIPVIAASNAAPAVGKTQAAPVVPVGNAVPTIGAANAAPSMGKSTAAPNLDAANAAPTLPPNLEAPSFDYVPGGNLAGGTYTLGAAVPTATAVFIGENKYVFPAFEDIMKSATVGVAGAAPTGGSGEPFTGWTTLSNLDTRQASSLAAAEDGNFYMVGNTGSASPGTKFYSEDSIAFKDESERMFHYYPNTMSTYGVSRLRAAQVLDTPLGAQLVTLVPVSTPDGVTAYVAADTDGHNYLLAWCTAPRWQGSKVFLVSDYEKGLETLLSGDVQWIVTGNNVTECDPLVLTSKAGGLTPT</sequence>
<dbReference type="Pfam" id="PF23865">
    <property type="entry name" value="DUF7223"/>
    <property type="match status" value="1"/>
</dbReference>
<dbReference type="InterPro" id="IPR054293">
    <property type="entry name" value="DUF7029"/>
</dbReference>